<reference evidence="1 2" key="1">
    <citation type="journal article" date="2013" name="Mar. Genomics">
        <title>Expression of sulfatases in Rhodopirellula baltica and the diversity of sulfatases in the genus Rhodopirellula.</title>
        <authorList>
            <person name="Wegner C.E."/>
            <person name="Richter-Heitmann T."/>
            <person name="Klindworth A."/>
            <person name="Klockow C."/>
            <person name="Richter M."/>
            <person name="Achstetter T."/>
            <person name="Glockner F.O."/>
            <person name="Harder J."/>
        </authorList>
    </citation>
    <scope>NUCLEOTIDE SEQUENCE [LARGE SCALE GENOMIC DNA]</scope>
    <source>
        <strain evidence="1 2">SM41</strain>
    </source>
</reference>
<keyword evidence="2" id="KW-1185">Reference proteome</keyword>
<proteinExistence type="predicted"/>
<organism evidence="1 2">
    <name type="scientific">Rhodopirellula sallentina SM41</name>
    <dbReference type="NCBI Taxonomy" id="1263870"/>
    <lineage>
        <taxon>Bacteria</taxon>
        <taxon>Pseudomonadati</taxon>
        <taxon>Planctomycetota</taxon>
        <taxon>Planctomycetia</taxon>
        <taxon>Pirellulales</taxon>
        <taxon>Pirellulaceae</taxon>
        <taxon>Rhodopirellula</taxon>
    </lineage>
</organism>
<dbReference type="PATRIC" id="fig|1263870.3.peg.526"/>
<dbReference type="AlphaFoldDB" id="M5UJM3"/>
<protein>
    <submittedName>
        <fullName evidence="1">Uncharacterized protein</fullName>
    </submittedName>
</protein>
<evidence type="ECO:0000313" key="2">
    <source>
        <dbReference type="Proteomes" id="UP000011885"/>
    </source>
</evidence>
<dbReference type="Proteomes" id="UP000011885">
    <property type="component" value="Unassembled WGS sequence"/>
</dbReference>
<evidence type="ECO:0000313" key="1">
    <source>
        <dbReference type="EMBL" id="EMI58056.1"/>
    </source>
</evidence>
<sequence length="43" mass="4716">MNWTDDSNDFAFDSIGMTVTGENGMQGRGVRRLAGNGGFEFRT</sequence>
<accession>M5UJM3</accession>
<comment type="caution">
    <text evidence="1">The sequence shown here is derived from an EMBL/GenBank/DDBJ whole genome shotgun (WGS) entry which is preliminary data.</text>
</comment>
<name>M5UJM3_9BACT</name>
<gene>
    <name evidence="1" type="ORF">RSSM_00481</name>
</gene>
<dbReference type="EMBL" id="ANOH01000047">
    <property type="protein sequence ID" value="EMI58056.1"/>
    <property type="molecule type" value="Genomic_DNA"/>
</dbReference>